<evidence type="ECO:0000256" key="5">
    <source>
        <dbReference type="PIRSR" id="PIRSR009283-1"/>
    </source>
</evidence>
<protein>
    <submittedName>
        <fullName evidence="7">4-hydroxyphenylpyruvate dioxygenase</fullName>
    </submittedName>
</protein>
<dbReference type="InterPro" id="IPR037523">
    <property type="entry name" value="VOC_core"/>
</dbReference>
<evidence type="ECO:0000256" key="4">
    <source>
        <dbReference type="ARBA" id="ARBA00023004"/>
    </source>
</evidence>
<keyword evidence="7" id="KW-0223">Dioxygenase</keyword>
<dbReference type="InterPro" id="IPR004360">
    <property type="entry name" value="Glyas_Fos-R_dOase_dom"/>
</dbReference>
<gene>
    <name evidence="7" type="ORF">SAMN02799615_04074</name>
</gene>
<feature type="binding site" evidence="5">
    <location>
        <position position="174"/>
    </location>
    <ligand>
        <name>Fe cation</name>
        <dbReference type="ChEBI" id="CHEBI:24875"/>
    </ligand>
</feature>
<proteinExistence type="inferred from homology"/>
<dbReference type="AlphaFoldDB" id="A0A1I2JIK2"/>
<evidence type="ECO:0000256" key="1">
    <source>
        <dbReference type="ARBA" id="ARBA00005877"/>
    </source>
</evidence>
<feature type="binding site" evidence="5">
    <location>
        <position position="252"/>
    </location>
    <ligand>
        <name>Fe cation</name>
        <dbReference type="ChEBI" id="CHEBI:24875"/>
    </ligand>
</feature>
<dbReference type="Gene3D" id="3.10.180.10">
    <property type="entry name" value="2,3-Dihydroxybiphenyl 1,2-Dioxygenase, domain 1"/>
    <property type="match status" value="2"/>
</dbReference>
<keyword evidence="7" id="KW-0560">Oxidoreductase</keyword>
<dbReference type="EMBL" id="FONH01000027">
    <property type="protein sequence ID" value="SFF54682.1"/>
    <property type="molecule type" value="Genomic_DNA"/>
</dbReference>
<keyword evidence="8" id="KW-1185">Reference proteome</keyword>
<dbReference type="GO" id="GO:0006572">
    <property type="term" value="P:L-tyrosine catabolic process"/>
    <property type="evidence" value="ECO:0007669"/>
    <property type="project" value="TreeGrafter"/>
</dbReference>
<name>A0A1I2JIK2_9GAMM</name>
<accession>A0A1I2JIK2</accession>
<dbReference type="CDD" id="cd08342">
    <property type="entry name" value="HPPD_N_like"/>
    <property type="match status" value="1"/>
</dbReference>
<comment type="similarity">
    <text evidence="1">Belongs to the 4HPPD family.</text>
</comment>
<dbReference type="NCBIfam" id="TIGR01263">
    <property type="entry name" value="4HPPD"/>
    <property type="match status" value="1"/>
</dbReference>
<dbReference type="STRING" id="500610.SAMN02799615_04074"/>
<dbReference type="Proteomes" id="UP000199477">
    <property type="component" value="Unassembled WGS sequence"/>
</dbReference>
<evidence type="ECO:0000313" key="8">
    <source>
        <dbReference type="Proteomes" id="UP000199477"/>
    </source>
</evidence>
<dbReference type="Pfam" id="PF14696">
    <property type="entry name" value="Glyoxalase_5"/>
    <property type="match status" value="1"/>
</dbReference>
<keyword evidence="4 5" id="KW-0408">Iron</keyword>
<evidence type="ECO:0000313" key="7">
    <source>
        <dbReference type="EMBL" id="SFF54682.1"/>
    </source>
</evidence>
<feature type="domain" description="VOC" evidence="6">
    <location>
        <begin position="171"/>
        <end position="323"/>
    </location>
</feature>
<dbReference type="GO" id="GO:0046872">
    <property type="term" value="F:metal ion binding"/>
    <property type="evidence" value="ECO:0007669"/>
    <property type="project" value="UniProtKB-KW"/>
</dbReference>
<organism evidence="7 8">
    <name type="scientific">Dyella marensis</name>
    <dbReference type="NCBI Taxonomy" id="500610"/>
    <lineage>
        <taxon>Bacteria</taxon>
        <taxon>Pseudomonadati</taxon>
        <taxon>Pseudomonadota</taxon>
        <taxon>Gammaproteobacteria</taxon>
        <taxon>Lysobacterales</taxon>
        <taxon>Rhodanobacteraceae</taxon>
        <taxon>Dyella</taxon>
    </lineage>
</organism>
<keyword evidence="7" id="KW-0670">Pyruvate</keyword>
<dbReference type="PANTHER" id="PTHR11959:SF1">
    <property type="entry name" value="4-HYDROXYPHENYLPYRUVATE DIOXYGENASE"/>
    <property type="match status" value="1"/>
</dbReference>
<dbReference type="PANTHER" id="PTHR11959">
    <property type="entry name" value="4-HYDROXYPHENYLPYRUVATE DIOXYGENASE"/>
    <property type="match status" value="1"/>
</dbReference>
<dbReference type="CDD" id="cd07250">
    <property type="entry name" value="HPPD_C_like"/>
    <property type="match status" value="1"/>
</dbReference>
<dbReference type="FunFam" id="3.10.180.10:FF:000007">
    <property type="entry name" value="4-hydroxyphenylpyruvate dioxygenase"/>
    <property type="match status" value="1"/>
</dbReference>
<evidence type="ECO:0000259" key="6">
    <source>
        <dbReference type="PROSITE" id="PS51819"/>
    </source>
</evidence>
<dbReference type="InterPro" id="IPR041736">
    <property type="entry name" value="4OHPhenylPyrv_dOase_N"/>
</dbReference>
<dbReference type="SUPFAM" id="SSF54593">
    <property type="entry name" value="Glyoxalase/Bleomycin resistance protein/Dihydroxybiphenyl dioxygenase"/>
    <property type="match status" value="1"/>
</dbReference>
<dbReference type="PROSITE" id="PS51819">
    <property type="entry name" value="VOC"/>
    <property type="match status" value="1"/>
</dbReference>
<dbReference type="RefSeq" id="WP_026635823.1">
    <property type="nucleotide sequence ID" value="NZ_FONH01000027.1"/>
</dbReference>
<sequence length="364" mass="40477">MSAQPNLGMQVTTFENPMGIDGFEFVEFAAPAGRGAELHELFGSMGFTAVLKHKRRPITVYRQGGVNFLVNEDPDSFAAEFAAQHGPCAAGFAIRFKQPAAEVYAKVLANGGEAVGDKEASKAVDAPVVKGIGDCMLYLVDRYGDKGSIYDGDYAPIPGVEQNPAGFGLTFIDHLTHNLYFGNMQKWSDYYERLFNFREIRYFDIKGAKTGLVSKAMTAPDGIVRIPLNESSDPKSQINEYLDAYHGEGIQHIACFTDNIYETVEAMRAKGVSFLDTPDTYFDVIDLRIPNHGEDVPRLARNKILIDADPETKQRKLLQIFTQNNIGPIFFEIIQRKGNEGFGEGNFQALFESIERDQMRRGVL</sequence>
<keyword evidence="2 5" id="KW-0479">Metal-binding</keyword>
<evidence type="ECO:0000256" key="3">
    <source>
        <dbReference type="ARBA" id="ARBA00022737"/>
    </source>
</evidence>
<dbReference type="FunFam" id="3.10.180.10:FF:000018">
    <property type="entry name" value="4-hydroxyphenylpyruvate dioxygenase"/>
    <property type="match status" value="1"/>
</dbReference>
<dbReference type="GO" id="GO:0003868">
    <property type="term" value="F:4-hydroxyphenylpyruvate dioxygenase activity"/>
    <property type="evidence" value="ECO:0007669"/>
    <property type="project" value="InterPro"/>
</dbReference>
<evidence type="ECO:0000256" key="2">
    <source>
        <dbReference type="ARBA" id="ARBA00022723"/>
    </source>
</evidence>
<keyword evidence="3" id="KW-0677">Repeat</keyword>
<dbReference type="InterPro" id="IPR005956">
    <property type="entry name" value="4OHPhenylPyrv_dOase"/>
</dbReference>
<dbReference type="Pfam" id="PF00903">
    <property type="entry name" value="Glyoxalase"/>
    <property type="match status" value="1"/>
</dbReference>
<dbReference type="InterPro" id="IPR041735">
    <property type="entry name" value="4OHPhenylPyrv_dOase_C"/>
</dbReference>
<dbReference type="InterPro" id="IPR029068">
    <property type="entry name" value="Glyas_Bleomycin-R_OHBP_Dase"/>
</dbReference>
<reference evidence="8" key="1">
    <citation type="submission" date="2016-10" db="EMBL/GenBank/DDBJ databases">
        <authorList>
            <person name="Varghese N."/>
            <person name="Submissions S."/>
        </authorList>
    </citation>
    <scope>NUCLEOTIDE SEQUENCE [LARGE SCALE GENOMIC DNA]</scope>
    <source>
        <strain evidence="8">UNC178MFTsu3.1</strain>
    </source>
</reference>
<dbReference type="PIRSF" id="PIRSF009283">
    <property type="entry name" value="HPP_dOase"/>
    <property type="match status" value="1"/>
</dbReference>
<comment type="cofactor">
    <cofactor evidence="5">
        <name>Fe cation</name>
        <dbReference type="ChEBI" id="CHEBI:24875"/>
    </cofactor>
    <text evidence="5">Binds 1 Fe cation per subunit.</text>
</comment>
<feature type="binding site" evidence="5">
    <location>
        <position position="332"/>
    </location>
    <ligand>
        <name>Fe cation</name>
        <dbReference type="ChEBI" id="CHEBI:24875"/>
    </ligand>
</feature>